<organism evidence="1 2">
    <name type="scientific">Alkalispirillum mobile</name>
    <dbReference type="NCBI Taxonomy" id="85925"/>
    <lineage>
        <taxon>Bacteria</taxon>
        <taxon>Pseudomonadati</taxon>
        <taxon>Pseudomonadota</taxon>
        <taxon>Gammaproteobacteria</taxon>
        <taxon>Chromatiales</taxon>
        <taxon>Ectothiorhodospiraceae</taxon>
        <taxon>Alkalispirillum</taxon>
    </lineage>
</organism>
<dbReference type="InterPro" id="IPR006336">
    <property type="entry name" value="GCS2"/>
</dbReference>
<dbReference type="SUPFAM" id="SSF55931">
    <property type="entry name" value="Glutamine synthetase/guanido kinase"/>
    <property type="match status" value="1"/>
</dbReference>
<dbReference type="Pfam" id="PF04107">
    <property type="entry name" value="GCS2"/>
    <property type="match status" value="1"/>
</dbReference>
<dbReference type="Gene3D" id="3.30.590.20">
    <property type="match status" value="1"/>
</dbReference>
<keyword evidence="2" id="KW-1185">Reference proteome</keyword>
<dbReference type="OrthoDB" id="240589at2"/>
<dbReference type="PANTHER" id="PTHR36510">
    <property type="entry name" value="GLUTAMATE--CYSTEINE LIGASE 2-RELATED"/>
    <property type="match status" value="1"/>
</dbReference>
<dbReference type="AlphaFoldDB" id="A0A498C6Q0"/>
<evidence type="ECO:0000313" key="1">
    <source>
        <dbReference type="EMBL" id="RLK51555.1"/>
    </source>
</evidence>
<dbReference type="GO" id="GO:0016879">
    <property type="term" value="F:ligase activity, forming carbon-nitrogen bonds"/>
    <property type="evidence" value="ECO:0007669"/>
    <property type="project" value="TreeGrafter"/>
</dbReference>
<evidence type="ECO:0000313" key="2">
    <source>
        <dbReference type="Proteomes" id="UP000275461"/>
    </source>
</evidence>
<dbReference type="PANTHER" id="PTHR36510:SF3">
    <property type="entry name" value="CONSERVED PROTEIN"/>
    <property type="match status" value="1"/>
</dbReference>
<dbReference type="Proteomes" id="UP000275461">
    <property type="component" value="Unassembled WGS sequence"/>
</dbReference>
<reference evidence="1 2" key="1">
    <citation type="submission" date="2018-10" db="EMBL/GenBank/DDBJ databases">
        <title>Genomic Encyclopedia of Type Strains, Phase IV (KMG-IV): sequencing the most valuable type-strain genomes for metagenomic binning, comparative biology and taxonomic classification.</title>
        <authorList>
            <person name="Goeker M."/>
        </authorList>
    </citation>
    <scope>NUCLEOTIDE SEQUENCE [LARGE SCALE GENOMIC DNA]</scope>
    <source>
        <strain evidence="1 2">DSM 12769</strain>
    </source>
</reference>
<dbReference type="InterPro" id="IPR016602">
    <property type="entry name" value="UCP012666"/>
</dbReference>
<dbReference type="InterPro" id="IPR014746">
    <property type="entry name" value="Gln_synth/guanido_kin_cat_dom"/>
</dbReference>
<protein>
    <submittedName>
        <fullName evidence="1">Gamma-glutamyl:cysteine ligase YbdK (ATP-grasp superfamily)</fullName>
    </submittedName>
</protein>
<sequence>MGQEIDETRFTQEHFHTFSRRLKEETALLKQWLQEGRFPDEPARIGLELEAWLVDGQGRPAPRNAEVISRCDDSHLETELARYNLELNTDPMALPGRPFSELAGVLEQRWAALHRAAQAEQCQPALVGILPTVRESDLSVAAMSGQKRYQALNEQVLALRNRRPIHLDIRGEEHITLDHPDVMLESAATSLQLHLQVTPGNAHRLFNAAVAASAATVGTAANSALLFDHLLWAETRIPLFEQAVAVTPLHGGHAGPMARVGFGSGYARDALYGWFVENRQHYPVLLPVLQDTPPEALAHLRLHNGTIWRWNRPLVDPGDNGTPHLRIEHRVMAAGPTLSDVVANAAFFYGLVHGLVLKQPELEMRLPFVTAQANFYSAARHGLEAPVTWLGQQRAPLRELILEELLPLARVGLEHQDVAGDEIESWLGLIRERVSSGQTGAAWQRAWWQRHGHDAGALTRAMLEQQQTGQPVHRWPL</sequence>
<proteinExistence type="predicted"/>
<dbReference type="RefSeq" id="WP_121441960.1">
    <property type="nucleotide sequence ID" value="NZ_RCDA01000001.1"/>
</dbReference>
<gene>
    <name evidence="1" type="ORF">DFR31_1498</name>
</gene>
<accession>A0A498C6Q0</accession>
<keyword evidence="1" id="KW-0436">Ligase</keyword>
<dbReference type="PIRSF" id="PIRSF012666">
    <property type="entry name" value="UCP012666"/>
    <property type="match status" value="1"/>
</dbReference>
<dbReference type="InterPro" id="IPR050141">
    <property type="entry name" value="GCL_type2/YbdK_subfam"/>
</dbReference>
<comment type="caution">
    <text evidence="1">The sequence shown here is derived from an EMBL/GenBank/DDBJ whole genome shotgun (WGS) entry which is preliminary data.</text>
</comment>
<name>A0A498C6Q0_9GAMM</name>
<dbReference type="EMBL" id="RCDA01000001">
    <property type="protein sequence ID" value="RLK51555.1"/>
    <property type="molecule type" value="Genomic_DNA"/>
</dbReference>